<name>A0A1I1JYR7_9BACT</name>
<proteinExistence type="predicted"/>
<dbReference type="Gene3D" id="3.40.50.1820">
    <property type="entry name" value="alpha/beta hydrolase"/>
    <property type="match status" value="1"/>
</dbReference>
<evidence type="ECO:0000256" key="1">
    <source>
        <dbReference type="ARBA" id="ARBA00022801"/>
    </source>
</evidence>
<dbReference type="Proteomes" id="UP000199514">
    <property type="component" value="Unassembled WGS sequence"/>
</dbReference>
<dbReference type="InterPro" id="IPR000073">
    <property type="entry name" value="AB_hydrolase_1"/>
</dbReference>
<evidence type="ECO:0000313" key="4">
    <source>
        <dbReference type="Proteomes" id="UP000199514"/>
    </source>
</evidence>
<dbReference type="STRING" id="927664.SAMN05421780_10664"/>
<dbReference type="InterPro" id="IPR029058">
    <property type="entry name" value="AB_hydrolase_fold"/>
</dbReference>
<dbReference type="Pfam" id="PF00561">
    <property type="entry name" value="Abhydrolase_1"/>
    <property type="match status" value="1"/>
</dbReference>
<dbReference type="AlphaFoldDB" id="A0A1I1JYR7"/>
<dbReference type="PRINTS" id="PR00111">
    <property type="entry name" value="ABHYDROLASE"/>
</dbReference>
<dbReference type="RefSeq" id="WP_091512289.1">
    <property type="nucleotide sequence ID" value="NZ_FOLE01000006.1"/>
</dbReference>
<evidence type="ECO:0000259" key="2">
    <source>
        <dbReference type="Pfam" id="PF00561"/>
    </source>
</evidence>
<organism evidence="3 4">
    <name type="scientific">Flexibacter flexilis DSM 6793</name>
    <dbReference type="NCBI Taxonomy" id="927664"/>
    <lineage>
        <taxon>Bacteria</taxon>
        <taxon>Pseudomonadati</taxon>
        <taxon>Bacteroidota</taxon>
        <taxon>Cytophagia</taxon>
        <taxon>Cytophagales</taxon>
        <taxon>Flexibacteraceae</taxon>
        <taxon>Flexibacter</taxon>
    </lineage>
</organism>
<protein>
    <submittedName>
        <fullName evidence="3">Pimeloyl-ACP methyl ester carboxylesterase</fullName>
    </submittedName>
</protein>
<feature type="domain" description="AB hydrolase-1" evidence="2">
    <location>
        <begin position="13"/>
        <end position="241"/>
    </location>
</feature>
<dbReference type="PANTHER" id="PTHR46118:SF4">
    <property type="entry name" value="PROTEIN ABHD11"/>
    <property type="match status" value="1"/>
</dbReference>
<reference evidence="3 4" key="1">
    <citation type="submission" date="2016-10" db="EMBL/GenBank/DDBJ databases">
        <authorList>
            <person name="de Groot N.N."/>
        </authorList>
    </citation>
    <scope>NUCLEOTIDE SEQUENCE [LARGE SCALE GENOMIC DNA]</scope>
    <source>
        <strain evidence="3 4">DSM 6793</strain>
    </source>
</reference>
<evidence type="ECO:0000313" key="3">
    <source>
        <dbReference type="EMBL" id="SFC50903.1"/>
    </source>
</evidence>
<keyword evidence="1" id="KW-0378">Hydrolase</keyword>
<dbReference type="PANTHER" id="PTHR46118">
    <property type="entry name" value="PROTEIN ABHD11"/>
    <property type="match status" value="1"/>
</dbReference>
<gene>
    <name evidence="3" type="ORF">SAMN05421780_10664</name>
</gene>
<sequence length="254" mass="28457">MKLAYRTIGEGQPLVILHGLFGSGDNWLTISKVLSDRHQIFLVDQRNHGRSPHSDEWTYKAMADDLYAFLQEHNLQNPILIGHSMGGKTVMQFAITYPNVARKIVVVDIAPKLYPPHHQDVLAGLHAVDLANITSRNDAEAAMATAIKEADVRQFLLKNLYRNENGQFAWRVNLPLITQKIEEIGVTQTSPTPVQIPALFVRGALSKYIKDADLALIQNLFPNSELKTIEGAGHWVQAEKPAEFVQAVQPFLYE</sequence>
<dbReference type="OrthoDB" id="9808398at2"/>
<accession>A0A1I1JYR7</accession>
<dbReference type="GO" id="GO:0016787">
    <property type="term" value="F:hydrolase activity"/>
    <property type="evidence" value="ECO:0007669"/>
    <property type="project" value="UniProtKB-KW"/>
</dbReference>
<keyword evidence="4" id="KW-1185">Reference proteome</keyword>
<dbReference type="SUPFAM" id="SSF53474">
    <property type="entry name" value="alpha/beta-Hydrolases"/>
    <property type="match status" value="1"/>
</dbReference>
<dbReference type="EMBL" id="FOLE01000006">
    <property type="protein sequence ID" value="SFC50903.1"/>
    <property type="molecule type" value="Genomic_DNA"/>
</dbReference>